<dbReference type="EMBL" id="HE650831">
    <property type="protein sequence ID" value="CCF60449.1"/>
    <property type="molecule type" value="Genomic_DNA"/>
</dbReference>
<evidence type="ECO:0000313" key="5">
    <source>
        <dbReference type="Proteomes" id="UP000005220"/>
    </source>
</evidence>
<dbReference type="InParanoid" id="H2B1E9"/>
<dbReference type="OrthoDB" id="424794at2759"/>
<dbReference type="Gene3D" id="3.30.2350.10">
    <property type="entry name" value="Pseudouridine synthase"/>
    <property type="match status" value="1"/>
</dbReference>
<evidence type="ECO:0000259" key="3">
    <source>
        <dbReference type="Pfam" id="PF00849"/>
    </source>
</evidence>
<reference evidence="4 5" key="1">
    <citation type="journal article" date="2011" name="Proc. Natl. Acad. Sci. U.S.A.">
        <title>Evolutionary erosion of yeast sex chromosomes by mating-type switching accidents.</title>
        <authorList>
            <person name="Gordon J.L."/>
            <person name="Armisen D."/>
            <person name="Proux-Wera E."/>
            <person name="Oheigeartaigh S.S."/>
            <person name="Byrne K.P."/>
            <person name="Wolfe K.H."/>
        </authorList>
    </citation>
    <scope>NUCLEOTIDE SEQUENCE [LARGE SCALE GENOMIC DNA]</scope>
    <source>
        <strain evidence="5">ATCC 22294 / BCRC 22015 / CBS 2517 / CECT 1963 / NBRC 1671 / NRRL Y-8276</strain>
    </source>
</reference>
<comment type="function">
    <text evidence="2">Responsible for synthesis of pseudouridine from uracil.</text>
</comment>
<dbReference type="PANTHER" id="PTHR21600:SF42">
    <property type="entry name" value="TRNA PSEUDOURIDINE(31) SYNTHASE"/>
    <property type="match status" value="1"/>
</dbReference>
<dbReference type="eggNOG" id="KOG1919">
    <property type="taxonomic scope" value="Eukaryota"/>
</dbReference>
<evidence type="ECO:0000256" key="2">
    <source>
        <dbReference type="RuleBase" id="RU362028"/>
    </source>
</evidence>
<comment type="catalytic activity">
    <reaction evidence="2">
        <text>a uridine in RNA = a pseudouridine in RNA</text>
        <dbReference type="Rhea" id="RHEA:48348"/>
        <dbReference type="Rhea" id="RHEA-COMP:12068"/>
        <dbReference type="Rhea" id="RHEA-COMP:12069"/>
        <dbReference type="ChEBI" id="CHEBI:65314"/>
        <dbReference type="ChEBI" id="CHEBI:65315"/>
    </reaction>
</comment>
<gene>
    <name evidence="4" type="primary">KAFR0K00930</name>
    <name evidence="4" type="ORF">KAFR_0K00930</name>
</gene>
<dbReference type="InterPro" id="IPR006225">
    <property type="entry name" value="PsdUridine_synth_RluC/D"/>
</dbReference>
<dbReference type="GO" id="GO:0000455">
    <property type="term" value="P:enzyme-directed rRNA pseudouridine synthesis"/>
    <property type="evidence" value="ECO:0007669"/>
    <property type="project" value="TreeGrafter"/>
</dbReference>
<evidence type="ECO:0000256" key="1">
    <source>
        <dbReference type="PIRSR" id="PIRSR606225-1"/>
    </source>
</evidence>
<dbReference type="RefSeq" id="XP_003959584.1">
    <property type="nucleotide sequence ID" value="XM_003959535.1"/>
</dbReference>
<accession>H2B1E9</accession>
<dbReference type="InterPro" id="IPR006145">
    <property type="entry name" value="PsdUridine_synth_RsuA/RluA"/>
</dbReference>
<dbReference type="EC" id="5.4.99.-" evidence="2"/>
<dbReference type="CDD" id="cd02557">
    <property type="entry name" value="PseudoU_synth_ScRIB2"/>
    <property type="match status" value="1"/>
</dbReference>
<dbReference type="GO" id="GO:0003723">
    <property type="term" value="F:RNA binding"/>
    <property type="evidence" value="ECO:0007669"/>
    <property type="project" value="InterPro"/>
</dbReference>
<keyword evidence="2" id="KW-0413">Isomerase</keyword>
<feature type="domain" description="Pseudouridine synthase RsuA/RluA-like" evidence="3">
    <location>
        <begin position="121"/>
        <end position="267"/>
    </location>
</feature>
<dbReference type="PANTHER" id="PTHR21600">
    <property type="entry name" value="MITOCHONDRIAL RNA PSEUDOURIDINE SYNTHASE"/>
    <property type="match status" value="1"/>
</dbReference>
<dbReference type="Proteomes" id="UP000005220">
    <property type="component" value="Chromosome 11"/>
</dbReference>
<keyword evidence="5" id="KW-1185">Reference proteome</keyword>
<dbReference type="KEGG" id="kaf:KAFR_0K00930"/>
<dbReference type="Pfam" id="PF00849">
    <property type="entry name" value="PseudoU_synth_2"/>
    <property type="match status" value="1"/>
</dbReference>
<dbReference type="InterPro" id="IPR020103">
    <property type="entry name" value="PsdUridine_synth_cat_dom_sf"/>
</dbReference>
<feature type="active site" evidence="1">
    <location>
        <position position="162"/>
    </location>
</feature>
<dbReference type="NCBIfam" id="TIGR00005">
    <property type="entry name" value="rluA_subfam"/>
    <property type="match status" value="1"/>
</dbReference>
<sequence length="374" mass="43216">MGIEVCFSSGLRHITPYYATRSSFAKGRWFNKSLLEVLSAEFGTFTRDQYLKEFDLGNYQLLRNSERMDPVNTLIRSGDIIVVRQHKHEPPVKQWCLNRQIENFDLLNRVAGMNIVFEDDDLLVLDKPNGLPIHPTGKFYHNTLIEILKSHNKNVFPTYRLDKVTSGLIILAKSSGVAKMIQDKIKTRNVTKLYLARVKGKFPGTEPVKMDSPIYTIDPKRRFPAGLTTSRDATTEFSLFKYLPDVNESVVLCRPLTGRTHQIRIHLLRLGYPIVNDPLYCPEKSSFPLRLRFIRNILKWEDSVEPVPQIFDAIINEYEDVRLKKSQNLEKCSECGSFEIKDSPIEELVIWLHAWKYSIDEASTFETDLPTWAC</sequence>
<dbReference type="STRING" id="1071382.H2B1E9"/>
<dbReference type="GO" id="GO:0009982">
    <property type="term" value="F:pseudouridine synthase activity"/>
    <property type="evidence" value="ECO:0007669"/>
    <property type="project" value="EnsemblFungi"/>
</dbReference>
<organism evidence="4 5">
    <name type="scientific">Kazachstania africana (strain ATCC 22294 / BCRC 22015 / CBS 2517 / CECT 1963 / NBRC 1671 / NRRL Y-8276)</name>
    <name type="common">Yeast</name>
    <name type="synonym">Kluyveromyces africanus</name>
    <dbReference type="NCBI Taxonomy" id="1071382"/>
    <lineage>
        <taxon>Eukaryota</taxon>
        <taxon>Fungi</taxon>
        <taxon>Dikarya</taxon>
        <taxon>Ascomycota</taxon>
        <taxon>Saccharomycotina</taxon>
        <taxon>Saccharomycetes</taxon>
        <taxon>Saccharomycetales</taxon>
        <taxon>Saccharomycetaceae</taxon>
        <taxon>Kazachstania</taxon>
    </lineage>
</organism>
<evidence type="ECO:0000313" key="4">
    <source>
        <dbReference type="EMBL" id="CCF60449.1"/>
    </source>
</evidence>
<dbReference type="AlphaFoldDB" id="H2B1E9"/>
<dbReference type="HOGENOM" id="CLU_016902_12_1_1"/>
<dbReference type="GO" id="GO:0005739">
    <property type="term" value="C:mitochondrion"/>
    <property type="evidence" value="ECO:0007669"/>
    <property type="project" value="EnsemblFungi"/>
</dbReference>
<dbReference type="GeneID" id="13886638"/>
<protein>
    <recommendedName>
        <fullName evidence="2">Pseudouridine synthase</fullName>
        <ecNumber evidence="2">5.4.99.-</ecNumber>
    </recommendedName>
</protein>
<dbReference type="FunCoup" id="H2B1E9">
    <property type="interactions" value="133"/>
</dbReference>
<name>H2B1E9_KAZAF</name>
<dbReference type="GO" id="GO:0031119">
    <property type="term" value="P:tRNA pseudouridine synthesis"/>
    <property type="evidence" value="ECO:0007669"/>
    <property type="project" value="EnsemblFungi"/>
</dbReference>
<dbReference type="InterPro" id="IPR050188">
    <property type="entry name" value="RluA_PseudoU_synthase"/>
</dbReference>
<dbReference type="SUPFAM" id="SSF55120">
    <property type="entry name" value="Pseudouridine synthase"/>
    <property type="match status" value="1"/>
</dbReference>
<proteinExistence type="inferred from homology"/>
<comment type="similarity">
    <text evidence="2">Belongs to the pseudouridine synthase RluA family.</text>
</comment>